<sequence length="168" mass="18347">MEEVQILPSGISTAGAAPVAILPGTGSVPFGTFSYILCLCHESKPIETTIDNVPCCTFNVMPGTGPDTLLLPLFGEPRTRSILVTMEVDKFSNIDVNQSNPTRSDPNYGVSTFCHSHQEVELKTVTVNFVVCVAVDYLVLCLVSNPRTFLGEQRFASYSTPVRLRFEL</sequence>
<evidence type="ECO:0000313" key="2">
    <source>
        <dbReference type="Proteomes" id="UP000248340"/>
    </source>
</evidence>
<accession>A0A319CE82</accession>
<dbReference type="VEuPathDB" id="FungiDB:BO82DRAFT_363392"/>
<dbReference type="AlphaFoldDB" id="A0A319CE82"/>
<keyword evidence="2" id="KW-1185">Reference proteome</keyword>
<name>A0A319CE82_9EURO</name>
<dbReference type="Proteomes" id="UP000248340">
    <property type="component" value="Unassembled WGS sequence"/>
</dbReference>
<protein>
    <submittedName>
        <fullName evidence="1">Uncharacterized protein</fullName>
    </submittedName>
</protein>
<evidence type="ECO:0000313" key="1">
    <source>
        <dbReference type="EMBL" id="PYH83514.1"/>
    </source>
</evidence>
<gene>
    <name evidence="1" type="ORF">BO82DRAFT_363392</name>
</gene>
<organism evidence="1 2">
    <name type="scientific">Aspergillus uvarum CBS 121591</name>
    <dbReference type="NCBI Taxonomy" id="1448315"/>
    <lineage>
        <taxon>Eukaryota</taxon>
        <taxon>Fungi</taxon>
        <taxon>Dikarya</taxon>
        <taxon>Ascomycota</taxon>
        <taxon>Pezizomycotina</taxon>
        <taxon>Eurotiomycetes</taxon>
        <taxon>Eurotiomycetidae</taxon>
        <taxon>Eurotiales</taxon>
        <taxon>Aspergillaceae</taxon>
        <taxon>Aspergillus</taxon>
        <taxon>Aspergillus subgen. Circumdati</taxon>
    </lineage>
</organism>
<reference evidence="1 2" key="1">
    <citation type="submission" date="2016-12" db="EMBL/GenBank/DDBJ databases">
        <title>The genomes of Aspergillus section Nigri reveals drivers in fungal speciation.</title>
        <authorList>
            <consortium name="DOE Joint Genome Institute"/>
            <person name="Vesth T.C."/>
            <person name="Nybo J."/>
            <person name="Theobald S."/>
            <person name="Brandl J."/>
            <person name="Frisvad J.C."/>
            <person name="Nielsen K.F."/>
            <person name="Lyhne E.K."/>
            <person name="Kogle M.E."/>
            <person name="Kuo A."/>
            <person name="Riley R."/>
            <person name="Clum A."/>
            <person name="Nolan M."/>
            <person name="Lipzen A."/>
            <person name="Salamov A."/>
            <person name="Henrissat B."/>
            <person name="Wiebenga A."/>
            <person name="De Vries R.P."/>
            <person name="Grigoriev I.V."/>
            <person name="Mortensen U.H."/>
            <person name="Andersen M.R."/>
            <person name="Baker S.E."/>
        </authorList>
    </citation>
    <scope>NUCLEOTIDE SEQUENCE [LARGE SCALE GENOMIC DNA]</scope>
    <source>
        <strain evidence="1 2">CBS 121591</strain>
    </source>
</reference>
<dbReference type="EMBL" id="KZ821689">
    <property type="protein sequence ID" value="PYH83514.1"/>
    <property type="molecule type" value="Genomic_DNA"/>
</dbReference>
<proteinExistence type="predicted"/>
<dbReference type="GeneID" id="37139640"/>
<dbReference type="RefSeq" id="XP_025493714.1">
    <property type="nucleotide sequence ID" value="XM_025636899.1"/>
</dbReference>